<dbReference type="Pfam" id="PF19328">
    <property type="entry name" value="DAP_DH_C"/>
    <property type="match status" value="1"/>
</dbReference>
<evidence type="ECO:0000313" key="3">
    <source>
        <dbReference type="Proteomes" id="UP000241595"/>
    </source>
</evidence>
<protein>
    <recommendedName>
        <fullName evidence="1">2,4-diaminopentanoate dehydrogenase C-terminal domain-containing protein</fullName>
    </recommendedName>
</protein>
<sequence>VHLPRQSHFRVVKPLGPSDVLPSCPGWAGFGLALAPLNVAQQVRSIRLFEIYNYGPWNNPQLGLYGFGEADTSSSMILLPGVTASIWGPSVAMLADAMGVTLDGIDEAHHVIHADEDFEIASGRIANGTVSGMSFEIRGIVDGEARIVIEHITKLRREDFPEHGLDDCYRVVIDGEPNIKVDMSLTSDFGDSTHAGYIVAVTPVTNAIPAVCAAPAGVLPYLDLPPHGARGLL</sequence>
<dbReference type="Proteomes" id="UP000241595">
    <property type="component" value="Unassembled WGS sequence"/>
</dbReference>
<proteinExistence type="predicted"/>
<evidence type="ECO:0000313" key="2">
    <source>
        <dbReference type="EMBL" id="SPM31524.1"/>
    </source>
</evidence>
<accession>A0A2U3NJB1</accession>
<organism evidence="2 3">
    <name type="scientific">Mycobacterium terramassiliense</name>
    <dbReference type="NCBI Taxonomy" id="1841859"/>
    <lineage>
        <taxon>Bacteria</taxon>
        <taxon>Bacillati</taxon>
        <taxon>Actinomycetota</taxon>
        <taxon>Actinomycetes</taxon>
        <taxon>Mycobacteriales</taxon>
        <taxon>Mycobacteriaceae</taxon>
        <taxon>Mycobacterium</taxon>
    </lineage>
</organism>
<keyword evidence="3" id="KW-1185">Reference proteome</keyword>
<evidence type="ECO:0000259" key="1">
    <source>
        <dbReference type="Pfam" id="PF19328"/>
    </source>
</evidence>
<feature type="domain" description="2,4-diaminopentanoate dehydrogenase C-terminal" evidence="1">
    <location>
        <begin position="90"/>
        <end position="225"/>
    </location>
</feature>
<dbReference type="AlphaFoldDB" id="A0A2U3NJB1"/>
<dbReference type="STRING" id="1841859.GCA_900157385_05046"/>
<name>A0A2U3NJB1_9MYCO</name>
<gene>
    <name evidence="2" type="ORF">MTAB308_5043</name>
</gene>
<dbReference type="InterPro" id="IPR045760">
    <property type="entry name" value="DAP_DH_C"/>
</dbReference>
<reference evidence="2 3" key="1">
    <citation type="submission" date="2017-01" db="EMBL/GenBank/DDBJ databases">
        <authorList>
            <consortium name="Urmite Genomes"/>
        </authorList>
    </citation>
    <scope>NUCLEOTIDE SEQUENCE [LARGE SCALE GENOMIC DNA]</scope>
    <source>
        <strain evidence="2 3">AB308</strain>
    </source>
</reference>
<feature type="non-terminal residue" evidence="2">
    <location>
        <position position="1"/>
    </location>
</feature>
<dbReference type="EMBL" id="FTRV01000016">
    <property type="protein sequence ID" value="SPM31524.1"/>
    <property type="molecule type" value="Genomic_DNA"/>
</dbReference>